<dbReference type="SUPFAM" id="SSF47616">
    <property type="entry name" value="GST C-terminal domain-like"/>
    <property type="match status" value="1"/>
</dbReference>
<accession>A0A918XVC5</accession>
<dbReference type="Gene3D" id="1.20.1050.10">
    <property type="match status" value="1"/>
</dbReference>
<dbReference type="InterPro" id="IPR050983">
    <property type="entry name" value="GST_Omega/HSP26"/>
</dbReference>
<dbReference type="GO" id="GO:0005737">
    <property type="term" value="C:cytoplasm"/>
    <property type="evidence" value="ECO:0007669"/>
    <property type="project" value="TreeGrafter"/>
</dbReference>
<dbReference type="PROSITE" id="PS50405">
    <property type="entry name" value="GST_CTER"/>
    <property type="match status" value="1"/>
</dbReference>
<evidence type="ECO:0000313" key="3">
    <source>
        <dbReference type="EMBL" id="GHD56800.1"/>
    </source>
</evidence>
<dbReference type="PANTHER" id="PTHR43968">
    <property type="match status" value="1"/>
</dbReference>
<dbReference type="Pfam" id="PF13417">
    <property type="entry name" value="GST_N_3"/>
    <property type="match status" value="1"/>
</dbReference>
<dbReference type="RefSeq" id="WP_189992450.1">
    <property type="nucleotide sequence ID" value="NZ_BMZS01000009.1"/>
</dbReference>
<feature type="domain" description="GST C-terminal" evidence="2">
    <location>
        <begin position="77"/>
        <end position="205"/>
    </location>
</feature>
<dbReference type="PANTHER" id="PTHR43968:SF6">
    <property type="entry name" value="GLUTATHIONE S-TRANSFERASE OMEGA"/>
    <property type="match status" value="1"/>
</dbReference>
<dbReference type="InterPro" id="IPR010987">
    <property type="entry name" value="Glutathione-S-Trfase_C-like"/>
</dbReference>
<keyword evidence="4" id="KW-1185">Reference proteome</keyword>
<proteinExistence type="predicted"/>
<feature type="domain" description="GST N-terminal" evidence="1">
    <location>
        <begin position="1"/>
        <end position="79"/>
    </location>
</feature>
<dbReference type="InterPro" id="IPR036249">
    <property type="entry name" value="Thioredoxin-like_sf"/>
</dbReference>
<sequence>MRLFYTPNSPYARICRIVAIEGGLADALELVRVPLRTPDSPSLRHGPLGKIPLLVDGDLVLGESRLICGYLDQRSSNPPSLPSASDWQAQARESLMSGFLEGITNWSREKRRAADEQSPFILEVEEQRAIRAFEHIERTIPAPPAEPPITYADLALVAALGMVDFYGLVPDWRGAYPALAAWLAAYEALPSVQETAPSMAAMNPLTRSL</sequence>
<evidence type="ECO:0000259" key="1">
    <source>
        <dbReference type="PROSITE" id="PS50404"/>
    </source>
</evidence>
<dbReference type="PROSITE" id="PS50404">
    <property type="entry name" value="GST_NTER"/>
    <property type="match status" value="1"/>
</dbReference>
<dbReference type="EMBL" id="BMZS01000009">
    <property type="protein sequence ID" value="GHD56800.1"/>
    <property type="molecule type" value="Genomic_DNA"/>
</dbReference>
<protein>
    <submittedName>
        <fullName evidence="3">Glutathione S-transferase</fullName>
    </submittedName>
</protein>
<dbReference type="InterPro" id="IPR004045">
    <property type="entry name" value="Glutathione_S-Trfase_N"/>
</dbReference>
<reference evidence="3" key="1">
    <citation type="journal article" date="2014" name="Int. J. Syst. Evol. Microbiol.">
        <title>Complete genome sequence of Corynebacterium casei LMG S-19264T (=DSM 44701T), isolated from a smear-ripened cheese.</title>
        <authorList>
            <consortium name="US DOE Joint Genome Institute (JGI-PGF)"/>
            <person name="Walter F."/>
            <person name="Albersmeier A."/>
            <person name="Kalinowski J."/>
            <person name="Ruckert C."/>
        </authorList>
    </citation>
    <scope>NUCLEOTIDE SEQUENCE</scope>
    <source>
        <strain evidence="3">KCTC 42651</strain>
    </source>
</reference>
<dbReference type="Pfam" id="PF13410">
    <property type="entry name" value="GST_C_2"/>
    <property type="match status" value="1"/>
</dbReference>
<gene>
    <name evidence="3" type="ORF">GCM10017083_37330</name>
</gene>
<dbReference type="AlphaFoldDB" id="A0A918XVC5"/>
<dbReference type="Proteomes" id="UP000630353">
    <property type="component" value="Unassembled WGS sequence"/>
</dbReference>
<dbReference type="InterPro" id="IPR036282">
    <property type="entry name" value="Glutathione-S-Trfase_C_sf"/>
</dbReference>
<comment type="caution">
    <text evidence="3">The sequence shown here is derived from an EMBL/GenBank/DDBJ whole genome shotgun (WGS) entry which is preliminary data.</text>
</comment>
<name>A0A918XVC5_9PROT</name>
<evidence type="ECO:0000259" key="2">
    <source>
        <dbReference type="PROSITE" id="PS50405"/>
    </source>
</evidence>
<organism evidence="3 4">
    <name type="scientific">Thalassobaculum fulvum</name>
    <dbReference type="NCBI Taxonomy" id="1633335"/>
    <lineage>
        <taxon>Bacteria</taxon>
        <taxon>Pseudomonadati</taxon>
        <taxon>Pseudomonadota</taxon>
        <taxon>Alphaproteobacteria</taxon>
        <taxon>Rhodospirillales</taxon>
        <taxon>Thalassobaculaceae</taxon>
        <taxon>Thalassobaculum</taxon>
    </lineage>
</organism>
<dbReference type="SUPFAM" id="SSF52833">
    <property type="entry name" value="Thioredoxin-like"/>
    <property type="match status" value="1"/>
</dbReference>
<dbReference type="Gene3D" id="3.40.30.10">
    <property type="entry name" value="Glutaredoxin"/>
    <property type="match status" value="1"/>
</dbReference>
<reference evidence="3" key="2">
    <citation type="submission" date="2020-09" db="EMBL/GenBank/DDBJ databases">
        <authorList>
            <person name="Sun Q."/>
            <person name="Kim S."/>
        </authorList>
    </citation>
    <scope>NUCLEOTIDE SEQUENCE</scope>
    <source>
        <strain evidence="3">KCTC 42651</strain>
    </source>
</reference>
<evidence type="ECO:0000313" key="4">
    <source>
        <dbReference type="Proteomes" id="UP000630353"/>
    </source>
</evidence>